<dbReference type="SMR" id="A0A5F9CHW9"/>
<organism evidence="9 10">
    <name type="scientific">Oryctolagus cuniculus</name>
    <name type="common">Rabbit</name>
    <dbReference type="NCBI Taxonomy" id="9986"/>
    <lineage>
        <taxon>Eukaryota</taxon>
        <taxon>Metazoa</taxon>
        <taxon>Chordata</taxon>
        <taxon>Craniata</taxon>
        <taxon>Vertebrata</taxon>
        <taxon>Euteleostomi</taxon>
        <taxon>Mammalia</taxon>
        <taxon>Eutheria</taxon>
        <taxon>Euarchontoglires</taxon>
        <taxon>Glires</taxon>
        <taxon>Lagomorpha</taxon>
        <taxon>Leporidae</taxon>
        <taxon>Oryctolagus</taxon>
    </lineage>
</organism>
<dbReference type="InParanoid" id="A0A5F9CHW9"/>
<reference evidence="9 10" key="1">
    <citation type="journal article" date="2011" name="Nature">
        <title>A high-resolution map of human evolutionary constraint using 29 mammals.</title>
        <authorList>
            <person name="Lindblad-Toh K."/>
            <person name="Garber M."/>
            <person name="Zuk O."/>
            <person name="Lin M.F."/>
            <person name="Parker B.J."/>
            <person name="Washietl S."/>
            <person name="Kheradpour P."/>
            <person name="Ernst J."/>
            <person name="Jordan G."/>
            <person name="Mauceli E."/>
            <person name="Ward L.D."/>
            <person name="Lowe C.B."/>
            <person name="Holloway A.K."/>
            <person name="Clamp M."/>
            <person name="Gnerre S."/>
            <person name="Alfoldi J."/>
            <person name="Beal K."/>
            <person name="Chang J."/>
            <person name="Clawson H."/>
            <person name="Cuff J."/>
            <person name="Di Palma F."/>
            <person name="Fitzgerald S."/>
            <person name="Flicek P."/>
            <person name="Guttman M."/>
            <person name="Hubisz M.J."/>
            <person name="Jaffe D.B."/>
            <person name="Jungreis I."/>
            <person name="Kent W.J."/>
            <person name="Kostka D."/>
            <person name="Lara M."/>
            <person name="Martins A.L."/>
            <person name="Massingham T."/>
            <person name="Moltke I."/>
            <person name="Raney B.J."/>
            <person name="Rasmussen M.D."/>
            <person name="Robinson J."/>
            <person name="Stark A."/>
            <person name="Vilella A.J."/>
            <person name="Wen J."/>
            <person name="Xie X."/>
            <person name="Zody M.C."/>
            <person name="Baldwin J."/>
            <person name="Bloom T."/>
            <person name="Chin C.W."/>
            <person name="Heiman D."/>
            <person name="Nicol R."/>
            <person name="Nusbaum C."/>
            <person name="Young S."/>
            <person name="Wilkinson J."/>
            <person name="Worley K.C."/>
            <person name="Kovar C.L."/>
            <person name="Muzny D.M."/>
            <person name="Gibbs R.A."/>
            <person name="Cree A."/>
            <person name="Dihn H.H."/>
            <person name="Fowler G."/>
            <person name="Jhangiani S."/>
            <person name="Joshi V."/>
            <person name="Lee S."/>
            <person name="Lewis L.R."/>
            <person name="Nazareth L.V."/>
            <person name="Okwuonu G."/>
            <person name="Santibanez J."/>
            <person name="Warren W.C."/>
            <person name="Mardis E.R."/>
            <person name="Weinstock G.M."/>
            <person name="Wilson R.K."/>
            <person name="Delehaunty K."/>
            <person name="Dooling D."/>
            <person name="Fronik C."/>
            <person name="Fulton L."/>
            <person name="Fulton B."/>
            <person name="Graves T."/>
            <person name="Minx P."/>
            <person name="Sodergren E."/>
            <person name="Birney E."/>
            <person name="Margulies E.H."/>
            <person name="Herrero J."/>
            <person name="Green E.D."/>
            <person name="Haussler D."/>
            <person name="Siepel A."/>
            <person name="Goldman N."/>
            <person name="Pollard K.S."/>
            <person name="Pedersen J.S."/>
            <person name="Lander E.S."/>
            <person name="Kellis M."/>
        </authorList>
    </citation>
    <scope>NUCLEOTIDE SEQUENCE [LARGE SCALE GENOMIC DNA]</scope>
    <source>
        <strain evidence="9 10">Thorbecke inbred</strain>
    </source>
</reference>
<evidence type="ECO:0000256" key="6">
    <source>
        <dbReference type="ARBA" id="ARBA00023157"/>
    </source>
</evidence>
<dbReference type="GeneTree" id="ENSGT01030000234528"/>
<dbReference type="Proteomes" id="UP000001811">
    <property type="component" value="Chromosome 13"/>
</dbReference>
<keyword evidence="10" id="KW-1185">Reference proteome</keyword>
<dbReference type="Pfam" id="PF00089">
    <property type="entry name" value="Trypsin"/>
    <property type="match status" value="1"/>
</dbReference>
<evidence type="ECO:0000259" key="8">
    <source>
        <dbReference type="PROSITE" id="PS50240"/>
    </source>
</evidence>
<evidence type="ECO:0000256" key="5">
    <source>
        <dbReference type="ARBA" id="ARBA00023145"/>
    </source>
</evidence>
<proteinExistence type="predicted"/>
<dbReference type="GO" id="GO:0004252">
    <property type="term" value="F:serine-type endopeptidase activity"/>
    <property type="evidence" value="ECO:0007669"/>
    <property type="project" value="InterPro"/>
</dbReference>
<dbReference type="InterPro" id="IPR001314">
    <property type="entry name" value="Peptidase_S1A"/>
</dbReference>
<keyword evidence="6" id="KW-1015">Disulfide bond</keyword>
<dbReference type="FunFam" id="2.40.10.10:FF:000120">
    <property type="entry name" value="Putative serine protease"/>
    <property type="match status" value="1"/>
</dbReference>
<dbReference type="PANTHER" id="PTHR24257:SF22">
    <property type="entry name" value="CHYMOTRYPSIN-LIKE ELASTASE FAMILY MEMBER 3B"/>
    <property type="match status" value="1"/>
</dbReference>
<feature type="domain" description="Peptidase S1" evidence="8">
    <location>
        <begin position="49"/>
        <end position="286"/>
    </location>
</feature>
<evidence type="ECO:0000313" key="9">
    <source>
        <dbReference type="Ensembl" id="ENSOCUP00000033256.1"/>
    </source>
</evidence>
<evidence type="ECO:0000256" key="7">
    <source>
        <dbReference type="RuleBase" id="RU363034"/>
    </source>
</evidence>
<dbReference type="InterPro" id="IPR050850">
    <property type="entry name" value="Peptidase_S1_Elastase_sf"/>
</dbReference>
<protein>
    <recommendedName>
        <fullName evidence="8">Peptidase S1 domain-containing protein</fullName>
    </recommendedName>
</protein>
<dbReference type="STRING" id="9986.ENSOCUP00000033256"/>
<dbReference type="InterPro" id="IPR001254">
    <property type="entry name" value="Trypsin_dom"/>
</dbReference>
<dbReference type="PRINTS" id="PR00722">
    <property type="entry name" value="CHYMOTRYPSIN"/>
</dbReference>
<sequence>MHSDSHGSHSLSVAQPIPLGSIWLSDACPLLSSPASASGQPSFRLSIRVVNGTEVDPHSKPWQAMVLYEEDGALYFICGGTLIDPDWVMTAGHCFPYTGNYWVLLGAHDITAIGANQQIIAGEKIIVHPDYDDNDASKGNDIALIKLSRSAEVTEEVQPACLAPRDYILPHGTICYITGWGTTSTGGSVSNVLLEGLLPVVDYEHCSQPDWWGSAVKEIHVCAGGANVAGCNGDSGGPLVCCIGKVCCKVYGVASFVSAKGCDTPKKPTVFTRVSAFIDWIIETIANN</sequence>
<name>A0A5F9CHW9_RABIT</name>
<dbReference type="InterPro" id="IPR033116">
    <property type="entry name" value="TRYPSIN_SER"/>
</dbReference>
<dbReference type="PROSITE" id="PS00134">
    <property type="entry name" value="TRYPSIN_HIS"/>
    <property type="match status" value="1"/>
</dbReference>
<keyword evidence="3 7" id="KW-0378">Hydrolase</keyword>
<dbReference type="CDD" id="cd00190">
    <property type="entry name" value="Tryp_SPc"/>
    <property type="match status" value="1"/>
</dbReference>
<evidence type="ECO:0000313" key="10">
    <source>
        <dbReference type="Proteomes" id="UP000001811"/>
    </source>
</evidence>
<dbReference type="Bgee" id="ENSOCUG00000034005">
    <property type="expression patterns" value="Expressed in skin of back and 4 other cell types or tissues"/>
</dbReference>
<dbReference type="InterPro" id="IPR043504">
    <property type="entry name" value="Peptidase_S1_PA_chymotrypsin"/>
</dbReference>
<dbReference type="GO" id="GO:0005615">
    <property type="term" value="C:extracellular space"/>
    <property type="evidence" value="ECO:0007669"/>
    <property type="project" value="TreeGrafter"/>
</dbReference>
<keyword evidence="5" id="KW-0865">Zymogen</keyword>
<evidence type="ECO:0000256" key="2">
    <source>
        <dbReference type="ARBA" id="ARBA00022729"/>
    </source>
</evidence>
<dbReference type="SMART" id="SM00020">
    <property type="entry name" value="Tryp_SPc"/>
    <property type="match status" value="1"/>
</dbReference>
<dbReference type="PROSITE" id="PS00135">
    <property type="entry name" value="TRYPSIN_SER"/>
    <property type="match status" value="1"/>
</dbReference>
<dbReference type="AlphaFoldDB" id="A0A5F9CHW9"/>
<reference evidence="9" key="2">
    <citation type="submission" date="2025-08" db="UniProtKB">
        <authorList>
            <consortium name="Ensembl"/>
        </authorList>
    </citation>
    <scope>IDENTIFICATION</scope>
    <source>
        <strain evidence="9">Thorbecke</strain>
    </source>
</reference>
<evidence type="ECO:0000256" key="4">
    <source>
        <dbReference type="ARBA" id="ARBA00022825"/>
    </source>
</evidence>
<dbReference type="GO" id="GO:0006508">
    <property type="term" value="P:proteolysis"/>
    <property type="evidence" value="ECO:0007669"/>
    <property type="project" value="UniProtKB-KW"/>
</dbReference>
<evidence type="ECO:0000256" key="1">
    <source>
        <dbReference type="ARBA" id="ARBA00022670"/>
    </source>
</evidence>
<accession>A0A5F9CHW9</accession>
<keyword evidence="2" id="KW-0732">Signal</keyword>
<dbReference type="Ensembl" id="ENSOCUT00000044785.1">
    <property type="protein sequence ID" value="ENSOCUP00000033256.1"/>
    <property type="gene ID" value="ENSOCUG00000034005.1"/>
</dbReference>
<dbReference type="PANTHER" id="PTHR24257">
    <property type="entry name" value="CHYMOTRYPSIN-LIKE ELASTASE FAMILY MEMBER"/>
    <property type="match status" value="1"/>
</dbReference>
<dbReference type="PROSITE" id="PS50240">
    <property type="entry name" value="TRYPSIN_DOM"/>
    <property type="match status" value="1"/>
</dbReference>
<evidence type="ECO:0000256" key="3">
    <source>
        <dbReference type="ARBA" id="ARBA00022801"/>
    </source>
</evidence>
<dbReference type="Gene3D" id="2.40.10.10">
    <property type="entry name" value="Trypsin-like serine proteases"/>
    <property type="match status" value="2"/>
</dbReference>
<reference evidence="9" key="3">
    <citation type="submission" date="2025-09" db="UniProtKB">
        <authorList>
            <consortium name="Ensembl"/>
        </authorList>
    </citation>
    <scope>IDENTIFICATION</scope>
    <source>
        <strain evidence="9">Thorbecke</strain>
    </source>
</reference>
<keyword evidence="4 7" id="KW-0720">Serine protease</keyword>
<dbReference type="InterPro" id="IPR018114">
    <property type="entry name" value="TRYPSIN_HIS"/>
</dbReference>
<keyword evidence="1 7" id="KW-0645">Protease</keyword>
<dbReference type="EMBL" id="AAGW02059877">
    <property type="status" value="NOT_ANNOTATED_CDS"/>
    <property type="molecule type" value="Genomic_DNA"/>
</dbReference>
<dbReference type="InterPro" id="IPR009003">
    <property type="entry name" value="Peptidase_S1_PA"/>
</dbReference>
<dbReference type="SUPFAM" id="SSF50494">
    <property type="entry name" value="Trypsin-like serine proteases"/>
    <property type="match status" value="1"/>
</dbReference>